<feature type="domain" description="YegS/DAGK C-terminal" evidence="1">
    <location>
        <begin position="1"/>
        <end position="83"/>
    </location>
</feature>
<dbReference type="InterPro" id="IPR016064">
    <property type="entry name" value="NAD/diacylglycerol_kinase_sf"/>
</dbReference>
<dbReference type="EMBL" id="BARS01048979">
    <property type="protein sequence ID" value="GAG28843.1"/>
    <property type="molecule type" value="Genomic_DNA"/>
</dbReference>
<evidence type="ECO:0000313" key="2">
    <source>
        <dbReference type="EMBL" id="GAG28843.1"/>
    </source>
</evidence>
<comment type="caution">
    <text evidence="2">The sequence shown here is derived from an EMBL/GenBank/DDBJ whole genome shotgun (WGS) entry which is preliminary data.</text>
</comment>
<protein>
    <recommendedName>
        <fullName evidence="1">YegS/DAGK C-terminal domain-containing protein</fullName>
    </recommendedName>
</protein>
<dbReference type="Gene3D" id="2.60.200.40">
    <property type="match status" value="1"/>
</dbReference>
<name>X0WWM0_9ZZZZ</name>
<dbReference type="InterPro" id="IPR045540">
    <property type="entry name" value="YegS/DAGK_C"/>
</dbReference>
<sequence length="86" mass="9222">PGASVDDGLFHVTVIGDLTLAEVFLNLPKLYNGKILRIKKVSTLSGKRVEAYSDQRVLLDVDGEQPGLLPVIIDIVPGALLLITAK</sequence>
<accession>X0WWM0</accession>
<reference evidence="2" key="1">
    <citation type="journal article" date="2014" name="Front. Microbiol.">
        <title>High frequency of phylogenetically diverse reductive dehalogenase-homologous genes in deep subseafloor sedimentary metagenomes.</title>
        <authorList>
            <person name="Kawai M."/>
            <person name="Futagami T."/>
            <person name="Toyoda A."/>
            <person name="Takaki Y."/>
            <person name="Nishi S."/>
            <person name="Hori S."/>
            <person name="Arai W."/>
            <person name="Tsubouchi T."/>
            <person name="Morono Y."/>
            <person name="Uchiyama I."/>
            <person name="Ito T."/>
            <person name="Fujiyama A."/>
            <person name="Inagaki F."/>
            <person name="Takami H."/>
        </authorList>
    </citation>
    <scope>NUCLEOTIDE SEQUENCE</scope>
    <source>
        <strain evidence="2">Expedition CK06-06</strain>
    </source>
</reference>
<proteinExistence type="predicted"/>
<dbReference type="SUPFAM" id="SSF111331">
    <property type="entry name" value="NAD kinase/diacylglycerol kinase-like"/>
    <property type="match status" value="1"/>
</dbReference>
<feature type="non-terminal residue" evidence="2">
    <location>
        <position position="1"/>
    </location>
</feature>
<dbReference type="Pfam" id="PF19279">
    <property type="entry name" value="YegS_C"/>
    <property type="match status" value="1"/>
</dbReference>
<organism evidence="2">
    <name type="scientific">marine sediment metagenome</name>
    <dbReference type="NCBI Taxonomy" id="412755"/>
    <lineage>
        <taxon>unclassified sequences</taxon>
        <taxon>metagenomes</taxon>
        <taxon>ecological metagenomes</taxon>
    </lineage>
</organism>
<evidence type="ECO:0000259" key="1">
    <source>
        <dbReference type="Pfam" id="PF19279"/>
    </source>
</evidence>
<gene>
    <name evidence="2" type="ORF">S01H1_73312</name>
</gene>
<dbReference type="AlphaFoldDB" id="X0WWM0"/>